<evidence type="ECO:0000313" key="4">
    <source>
        <dbReference type="Proteomes" id="UP001163046"/>
    </source>
</evidence>
<dbReference type="EMBL" id="MU825873">
    <property type="protein sequence ID" value="KAJ7387964.1"/>
    <property type="molecule type" value="Genomic_DNA"/>
</dbReference>
<dbReference type="InterPro" id="IPR036457">
    <property type="entry name" value="PPM-type-like_dom_sf"/>
</dbReference>
<dbReference type="SMART" id="SM00332">
    <property type="entry name" value="PP2Cc"/>
    <property type="match status" value="1"/>
</dbReference>
<dbReference type="GO" id="GO:0004722">
    <property type="term" value="F:protein serine/threonine phosphatase activity"/>
    <property type="evidence" value="ECO:0007669"/>
    <property type="project" value="UniProtKB-EC"/>
</dbReference>
<reference evidence="3" key="1">
    <citation type="submission" date="2023-01" db="EMBL/GenBank/DDBJ databases">
        <title>Genome assembly of the deep-sea coral Lophelia pertusa.</title>
        <authorList>
            <person name="Herrera S."/>
            <person name="Cordes E."/>
        </authorList>
    </citation>
    <scope>NUCLEOTIDE SEQUENCE</scope>
    <source>
        <strain evidence="3">USNM1676648</strain>
        <tissue evidence="3">Polyp</tissue>
    </source>
</reference>
<keyword evidence="4" id="KW-1185">Reference proteome</keyword>
<organism evidence="3 4">
    <name type="scientific">Desmophyllum pertusum</name>
    <dbReference type="NCBI Taxonomy" id="174260"/>
    <lineage>
        <taxon>Eukaryota</taxon>
        <taxon>Metazoa</taxon>
        <taxon>Cnidaria</taxon>
        <taxon>Anthozoa</taxon>
        <taxon>Hexacorallia</taxon>
        <taxon>Scleractinia</taxon>
        <taxon>Caryophylliina</taxon>
        <taxon>Caryophylliidae</taxon>
        <taxon>Desmophyllum</taxon>
    </lineage>
</organism>
<protein>
    <submittedName>
        <fullName evidence="3">Protein phosphatase 1E</fullName>
        <ecNumber evidence="3">3.1.3.16</ecNumber>
    </submittedName>
</protein>
<comment type="caution">
    <text evidence="3">The sequence shown here is derived from an EMBL/GenBank/DDBJ whole genome shotgun (WGS) entry which is preliminary data.</text>
</comment>
<accession>A0A9W9ZVG6</accession>
<dbReference type="OrthoDB" id="10264738at2759"/>
<evidence type="ECO:0000256" key="1">
    <source>
        <dbReference type="SAM" id="MobiDB-lite"/>
    </source>
</evidence>
<feature type="compositionally biased region" description="Polar residues" evidence="1">
    <location>
        <begin position="162"/>
        <end position="171"/>
    </location>
</feature>
<dbReference type="InterPro" id="IPR001932">
    <property type="entry name" value="PPM-type_phosphatase-like_dom"/>
</dbReference>
<proteinExistence type="predicted"/>
<dbReference type="AlphaFoldDB" id="A0A9W9ZVG6"/>
<dbReference type="Pfam" id="PF00481">
    <property type="entry name" value="PP2C"/>
    <property type="match status" value="1"/>
</dbReference>
<dbReference type="PANTHER" id="PTHR13832:SF818">
    <property type="entry name" value="SD03870P"/>
    <property type="match status" value="1"/>
</dbReference>
<dbReference type="PROSITE" id="PS51746">
    <property type="entry name" value="PPM_2"/>
    <property type="match status" value="1"/>
</dbReference>
<dbReference type="PANTHER" id="PTHR13832">
    <property type="entry name" value="PROTEIN PHOSPHATASE 2C"/>
    <property type="match status" value="1"/>
</dbReference>
<sequence>MKPHKPDREDERQRIEALGGCVVFFGAWRVNGSLSVSRAIGDGEHKPYISGEPDTEQLNLEGDEDFLILACDGLWDVVKPDEAVDFVVQHLAGGGDRSSVAKLLVDCAKIGGSNDNISVVVVFLDSHKKDVPVKDKCDNVSNLALTNVGQLVSFDDNITNSTENGNINSGNTDEKLPVQSGKLSPKSPKRSPEASPNAKDGNTLEEPSLPIACNKSAPPTTVT</sequence>
<dbReference type="EC" id="3.1.3.16" evidence="3"/>
<dbReference type="Proteomes" id="UP001163046">
    <property type="component" value="Unassembled WGS sequence"/>
</dbReference>
<name>A0A9W9ZVG6_9CNID</name>
<feature type="domain" description="PPM-type phosphatase" evidence="2">
    <location>
        <begin position="1"/>
        <end position="124"/>
    </location>
</feature>
<evidence type="ECO:0000313" key="3">
    <source>
        <dbReference type="EMBL" id="KAJ7387964.1"/>
    </source>
</evidence>
<dbReference type="SUPFAM" id="SSF81606">
    <property type="entry name" value="PP2C-like"/>
    <property type="match status" value="1"/>
</dbReference>
<dbReference type="Gene3D" id="3.60.40.10">
    <property type="entry name" value="PPM-type phosphatase domain"/>
    <property type="match status" value="1"/>
</dbReference>
<feature type="region of interest" description="Disordered" evidence="1">
    <location>
        <begin position="162"/>
        <end position="223"/>
    </location>
</feature>
<dbReference type="CDD" id="cd00143">
    <property type="entry name" value="PP2Cc"/>
    <property type="match status" value="1"/>
</dbReference>
<keyword evidence="3" id="KW-0378">Hydrolase</keyword>
<evidence type="ECO:0000259" key="2">
    <source>
        <dbReference type="PROSITE" id="PS51746"/>
    </source>
</evidence>
<gene>
    <name evidence="3" type="primary">PPM1E_1</name>
    <name evidence="3" type="ORF">OS493_001321</name>
</gene>
<dbReference type="InterPro" id="IPR015655">
    <property type="entry name" value="PP2C"/>
</dbReference>